<proteinExistence type="inferred from homology"/>
<keyword evidence="6 7" id="KW-0408">Iron</keyword>
<protein>
    <recommendedName>
        <fullName evidence="7">Cytochrome c-type biogenesis protein</fullName>
    </recommendedName>
</protein>
<gene>
    <name evidence="9" type="ORF">ACFSC7_04790</name>
</gene>
<comment type="similarity">
    <text evidence="1 7">Belongs to the CcmH/CycL/Ccl2/NrfF family.</text>
</comment>
<name>A0ABW4JVV5_9HYPH</name>
<dbReference type="InterPro" id="IPR005616">
    <property type="entry name" value="CcmH/CycL/Ccl2/NrfF_N"/>
</dbReference>
<evidence type="ECO:0000259" key="8">
    <source>
        <dbReference type="Pfam" id="PF03918"/>
    </source>
</evidence>
<organism evidence="9 10">
    <name type="scientific">Roseibium aestuarii</name>
    <dbReference type="NCBI Taxonomy" id="2600299"/>
    <lineage>
        <taxon>Bacteria</taxon>
        <taxon>Pseudomonadati</taxon>
        <taxon>Pseudomonadota</taxon>
        <taxon>Alphaproteobacteria</taxon>
        <taxon>Hyphomicrobiales</taxon>
        <taxon>Stappiaceae</taxon>
        <taxon>Roseibium</taxon>
    </lineage>
</organism>
<evidence type="ECO:0000313" key="9">
    <source>
        <dbReference type="EMBL" id="MFD1694823.1"/>
    </source>
</evidence>
<keyword evidence="7" id="KW-0472">Membrane</keyword>
<evidence type="ECO:0000256" key="6">
    <source>
        <dbReference type="ARBA" id="ARBA00023004"/>
    </source>
</evidence>
<keyword evidence="10" id="KW-1185">Reference proteome</keyword>
<keyword evidence="3 7" id="KW-0479">Metal-binding</keyword>
<evidence type="ECO:0000313" key="10">
    <source>
        <dbReference type="Proteomes" id="UP001597327"/>
    </source>
</evidence>
<dbReference type="RefSeq" id="WP_244304375.1">
    <property type="nucleotide sequence ID" value="NZ_JBHUFA010000001.1"/>
</dbReference>
<dbReference type="Pfam" id="PF03918">
    <property type="entry name" value="CcmH"/>
    <property type="match status" value="1"/>
</dbReference>
<dbReference type="PANTHER" id="PTHR47870">
    <property type="entry name" value="CYTOCHROME C-TYPE BIOGENESIS PROTEIN CCMH"/>
    <property type="match status" value="1"/>
</dbReference>
<keyword evidence="2 7" id="KW-0349">Heme</keyword>
<dbReference type="InterPro" id="IPR051263">
    <property type="entry name" value="C-type_cytochrome_biogenesis"/>
</dbReference>
<dbReference type="PANTHER" id="PTHR47870:SF1">
    <property type="entry name" value="CYTOCHROME C-TYPE BIOGENESIS PROTEIN CCMH"/>
    <property type="match status" value="1"/>
</dbReference>
<comment type="function">
    <text evidence="7">Possible subunit of a heme lyase.</text>
</comment>
<evidence type="ECO:0000256" key="4">
    <source>
        <dbReference type="ARBA" id="ARBA00022729"/>
    </source>
</evidence>
<keyword evidence="4 7" id="KW-0732">Signal</keyword>
<comment type="caution">
    <text evidence="9">The sequence shown here is derived from an EMBL/GenBank/DDBJ whole genome shotgun (WGS) entry which is preliminary data.</text>
</comment>
<sequence length="189" mass="20251">MSLHRSRSGCRLRAMAVALALALASPAVLPVPGLTTSAWAVSPDEVLDDPALEARARHLSAGLRCLVCQNQSIDDSDAELAKDLRVLVRERLKAGDTDGEVIDFLVARYGEFVLLKPRFAWHNAILWGVPPLALGVGIVALMVALRRRRNAPQAEAALSADEEARLNALLDQMGPRAASDPASETSARS</sequence>
<dbReference type="CDD" id="cd16378">
    <property type="entry name" value="CcmH_N"/>
    <property type="match status" value="1"/>
</dbReference>
<keyword evidence="7" id="KW-1133">Transmembrane helix</keyword>
<dbReference type="InterPro" id="IPR038297">
    <property type="entry name" value="CcmH/CycL/NrfF/Ccl2_sf"/>
</dbReference>
<evidence type="ECO:0000256" key="2">
    <source>
        <dbReference type="ARBA" id="ARBA00022617"/>
    </source>
</evidence>
<feature type="chain" id="PRO_5044963239" description="Cytochrome c-type biogenesis protein" evidence="7">
    <location>
        <begin position="31"/>
        <end position="189"/>
    </location>
</feature>
<keyword evidence="7" id="KW-0812">Transmembrane</keyword>
<dbReference type="EMBL" id="JBHUFA010000001">
    <property type="protein sequence ID" value="MFD1694823.1"/>
    <property type="molecule type" value="Genomic_DNA"/>
</dbReference>
<evidence type="ECO:0000256" key="5">
    <source>
        <dbReference type="ARBA" id="ARBA00022748"/>
    </source>
</evidence>
<dbReference type="Gene3D" id="1.10.8.640">
    <property type="entry name" value="Cytochrome C biogenesis protein"/>
    <property type="match status" value="1"/>
</dbReference>
<evidence type="ECO:0000256" key="7">
    <source>
        <dbReference type="RuleBase" id="RU364112"/>
    </source>
</evidence>
<evidence type="ECO:0000256" key="1">
    <source>
        <dbReference type="ARBA" id="ARBA00010342"/>
    </source>
</evidence>
<evidence type="ECO:0000256" key="3">
    <source>
        <dbReference type="ARBA" id="ARBA00022723"/>
    </source>
</evidence>
<feature type="signal peptide" evidence="7">
    <location>
        <begin position="1"/>
        <end position="30"/>
    </location>
</feature>
<accession>A0ABW4JVV5</accession>
<reference evidence="10" key="1">
    <citation type="journal article" date="2019" name="Int. J. Syst. Evol. Microbiol.">
        <title>The Global Catalogue of Microorganisms (GCM) 10K type strain sequencing project: providing services to taxonomists for standard genome sequencing and annotation.</title>
        <authorList>
            <consortium name="The Broad Institute Genomics Platform"/>
            <consortium name="The Broad Institute Genome Sequencing Center for Infectious Disease"/>
            <person name="Wu L."/>
            <person name="Ma J."/>
        </authorList>
    </citation>
    <scope>NUCLEOTIDE SEQUENCE [LARGE SCALE GENOMIC DNA]</scope>
    <source>
        <strain evidence="10">JCM 3369</strain>
    </source>
</reference>
<dbReference type="Proteomes" id="UP001597327">
    <property type="component" value="Unassembled WGS sequence"/>
</dbReference>
<feature type="domain" description="CcmH/CycL/Ccl2/NrfF N-terminal" evidence="8">
    <location>
        <begin position="34"/>
        <end position="170"/>
    </location>
</feature>
<keyword evidence="5" id="KW-0201">Cytochrome c-type biogenesis</keyword>
<feature type="transmembrane region" description="Helical" evidence="7">
    <location>
        <begin position="124"/>
        <end position="145"/>
    </location>
</feature>